<sequence>MAGFLLSPAAGHAGNTTFTRAVLSDPNQYTIGPNHFHNAKSPLRHLAQMAGIGHDVRAVKTVLRLTATSCSQRFTHSR</sequence>
<accession>A0A1Y2L0Y7</accession>
<reference evidence="1 2" key="1">
    <citation type="submission" date="2014-03" db="EMBL/GenBank/DDBJ databases">
        <title>The draft genome sequence of Thalassospira mesophila JCM 18969.</title>
        <authorList>
            <person name="Lai Q."/>
            <person name="Shao Z."/>
        </authorList>
    </citation>
    <scope>NUCLEOTIDE SEQUENCE [LARGE SCALE GENOMIC DNA]</scope>
    <source>
        <strain evidence="1 2">JCM 18969</strain>
    </source>
</reference>
<gene>
    <name evidence="1" type="ORF">TMES_09095</name>
</gene>
<dbReference type="EMBL" id="JFKA01000003">
    <property type="protein sequence ID" value="OSQ38888.1"/>
    <property type="molecule type" value="Genomic_DNA"/>
</dbReference>
<protein>
    <submittedName>
        <fullName evidence="1">Uncharacterized protein</fullName>
    </submittedName>
</protein>
<comment type="caution">
    <text evidence="1">The sequence shown here is derived from an EMBL/GenBank/DDBJ whole genome shotgun (WGS) entry which is preliminary data.</text>
</comment>
<name>A0A1Y2L0Y7_9PROT</name>
<evidence type="ECO:0000313" key="2">
    <source>
        <dbReference type="Proteomes" id="UP000193391"/>
    </source>
</evidence>
<proteinExistence type="predicted"/>
<dbReference type="Proteomes" id="UP000193391">
    <property type="component" value="Unassembled WGS sequence"/>
</dbReference>
<keyword evidence="2" id="KW-1185">Reference proteome</keyword>
<dbReference type="STRING" id="1293891.TMES_09095"/>
<evidence type="ECO:0000313" key="1">
    <source>
        <dbReference type="EMBL" id="OSQ38888.1"/>
    </source>
</evidence>
<dbReference type="AlphaFoldDB" id="A0A1Y2L0Y7"/>
<organism evidence="1 2">
    <name type="scientific">Thalassospira mesophila</name>
    <dbReference type="NCBI Taxonomy" id="1293891"/>
    <lineage>
        <taxon>Bacteria</taxon>
        <taxon>Pseudomonadati</taxon>
        <taxon>Pseudomonadota</taxon>
        <taxon>Alphaproteobacteria</taxon>
        <taxon>Rhodospirillales</taxon>
        <taxon>Thalassospiraceae</taxon>
        <taxon>Thalassospira</taxon>
    </lineage>
</organism>